<dbReference type="AlphaFoldDB" id="A0A4Y2RVC3"/>
<accession>A0A4Y2RVC3</accession>
<dbReference type="EMBL" id="BGPR01018617">
    <property type="protein sequence ID" value="GBN79653.1"/>
    <property type="molecule type" value="Genomic_DNA"/>
</dbReference>
<reference evidence="2 3" key="1">
    <citation type="journal article" date="2019" name="Sci. Rep.">
        <title>Orb-weaving spider Araneus ventricosus genome elucidates the spidroin gene catalogue.</title>
        <authorList>
            <person name="Kono N."/>
            <person name="Nakamura H."/>
            <person name="Ohtoshi R."/>
            <person name="Moran D.A.P."/>
            <person name="Shinohara A."/>
            <person name="Yoshida Y."/>
            <person name="Fujiwara M."/>
            <person name="Mori M."/>
            <person name="Tomita M."/>
            <person name="Arakawa K."/>
        </authorList>
    </citation>
    <scope>NUCLEOTIDE SEQUENCE [LARGE SCALE GENOMIC DNA]</scope>
</reference>
<dbReference type="InterPro" id="IPR043502">
    <property type="entry name" value="DNA/RNA_pol_sf"/>
</dbReference>
<keyword evidence="3" id="KW-1185">Reference proteome</keyword>
<proteinExistence type="predicted"/>
<dbReference type="GO" id="GO:0071897">
    <property type="term" value="P:DNA biosynthetic process"/>
    <property type="evidence" value="ECO:0007669"/>
    <property type="project" value="UniProtKB-ARBA"/>
</dbReference>
<gene>
    <name evidence="2" type="ORF">AVEN_204396_1</name>
</gene>
<evidence type="ECO:0000313" key="3">
    <source>
        <dbReference type="Proteomes" id="UP000499080"/>
    </source>
</evidence>
<comment type="caution">
    <text evidence="2">The sequence shown here is derived from an EMBL/GenBank/DDBJ whole genome shotgun (WGS) entry which is preliminary data.</text>
</comment>
<dbReference type="Pfam" id="PF07727">
    <property type="entry name" value="RVT_2"/>
    <property type="match status" value="1"/>
</dbReference>
<dbReference type="Proteomes" id="UP000499080">
    <property type="component" value="Unassembled WGS sequence"/>
</dbReference>
<feature type="domain" description="Reverse transcriptase Ty1/copia-type" evidence="1">
    <location>
        <begin position="1"/>
        <end position="84"/>
    </location>
</feature>
<dbReference type="InterPro" id="IPR013103">
    <property type="entry name" value="RVT_2"/>
</dbReference>
<sequence>MKQIEGFDVGSGRVRRLVRSLYGLKQAPRYWNRRFVQAIKKLQFQQSHADPCLFTRKRDSSILIVALYVDDRLVSGSSASEIEKLIC</sequence>
<dbReference type="SUPFAM" id="SSF56672">
    <property type="entry name" value="DNA/RNA polymerases"/>
    <property type="match status" value="1"/>
</dbReference>
<protein>
    <recommendedName>
        <fullName evidence="1">Reverse transcriptase Ty1/copia-type domain-containing protein</fullName>
    </recommendedName>
</protein>
<evidence type="ECO:0000313" key="2">
    <source>
        <dbReference type="EMBL" id="GBN79653.1"/>
    </source>
</evidence>
<organism evidence="2 3">
    <name type="scientific">Araneus ventricosus</name>
    <name type="common">Orbweaver spider</name>
    <name type="synonym">Epeira ventricosa</name>
    <dbReference type="NCBI Taxonomy" id="182803"/>
    <lineage>
        <taxon>Eukaryota</taxon>
        <taxon>Metazoa</taxon>
        <taxon>Ecdysozoa</taxon>
        <taxon>Arthropoda</taxon>
        <taxon>Chelicerata</taxon>
        <taxon>Arachnida</taxon>
        <taxon>Araneae</taxon>
        <taxon>Araneomorphae</taxon>
        <taxon>Entelegynae</taxon>
        <taxon>Araneoidea</taxon>
        <taxon>Araneidae</taxon>
        <taxon>Araneus</taxon>
    </lineage>
</organism>
<evidence type="ECO:0000259" key="1">
    <source>
        <dbReference type="Pfam" id="PF07727"/>
    </source>
</evidence>
<dbReference type="OrthoDB" id="1645289at2759"/>
<name>A0A4Y2RVC3_ARAVE</name>